<organism evidence="1 2">
    <name type="scientific">Escherichia phage NJ01</name>
    <dbReference type="NCBI Taxonomy" id="1237159"/>
    <lineage>
        <taxon>Viruses</taxon>
        <taxon>Duplodnaviria</taxon>
        <taxon>Heunggongvirae</taxon>
        <taxon>Uroviricota</taxon>
        <taxon>Caudoviricetes</taxon>
        <taxon>Mktvariviridae</taxon>
        <taxon>Gordonclarkvirinae</taxon>
        <taxon>Kuravirus</taxon>
        <taxon>Kuravirus NJ01</taxon>
    </lineage>
</organism>
<evidence type="ECO:0000313" key="2">
    <source>
        <dbReference type="Proteomes" id="UP000243552"/>
    </source>
</evidence>
<accession>K4I194</accession>
<keyword evidence="2" id="KW-1185">Reference proteome</keyword>
<evidence type="ECO:0000313" key="1">
    <source>
        <dbReference type="EMBL" id="AFU62532.1"/>
    </source>
</evidence>
<name>K4I194_9CAUD</name>
<gene>
    <name evidence="1" type="ORF">NJ01_112</name>
</gene>
<proteinExistence type="predicted"/>
<dbReference type="OrthoDB" id="22149at10239"/>
<dbReference type="KEGG" id="vg:13826600"/>
<sequence length="82" mass="8961">MKITHKKEEVTTVDLNSLPSGTVFRFPDNTTLYVKGSVSESPNVTINSDRAITLRLSDGNVTAPSIWCRVIPVSAELLVDNT</sequence>
<dbReference type="EMBL" id="JX867715">
    <property type="protein sequence ID" value="AFU62532.1"/>
    <property type="molecule type" value="Genomic_DNA"/>
</dbReference>
<reference evidence="1 2" key="1">
    <citation type="journal article" date="2012" name="J. Virol.">
        <title>Complete Genome Sequence of the Novel Lytic Avian Pathogenic Coliphage NJ01.</title>
        <authorList>
            <person name="Li Y."/>
            <person name="Chen M."/>
            <person name="Tang F."/>
            <person name="Yao H."/>
            <person name="Lu C."/>
            <person name="Zhang W."/>
        </authorList>
    </citation>
    <scope>NUCLEOTIDE SEQUENCE [LARGE SCALE GENOMIC DNA]</scope>
</reference>
<protein>
    <submittedName>
        <fullName evidence="1">Uncharacterized protein</fullName>
    </submittedName>
</protein>
<dbReference type="GeneID" id="13826600"/>
<dbReference type="Proteomes" id="UP000243552">
    <property type="component" value="Segment"/>
</dbReference>
<dbReference type="RefSeq" id="YP_006906159.1">
    <property type="nucleotide sequence ID" value="NC_018835.1"/>
</dbReference>